<dbReference type="PANTHER" id="PTHR20961">
    <property type="entry name" value="GLYCOSYLTRANSFERASE"/>
    <property type="match status" value="1"/>
</dbReference>
<dbReference type="InterPro" id="IPR049625">
    <property type="entry name" value="Glyco_transf_61_cat"/>
</dbReference>
<keyword evidence="1" id="KW-0328">Glycosyltransferase</keyword>
<sequence length="577" mass="65292">MPPKSEAKVDNSLAPEDFFFVPGRDEGLSLLTEPKWYWRYVPKANICAFSVSDYADHNTLTNQVIADAMTVRNFTQGIEFNRVPAVAHDVRFVKNVVGIGEKWLLSGAAGERLRNRYTWHGAGRTQEESVVETNAFLSDLKTDPTVSPIPVTSEDLGDRPFVIEARNLFNYYHFLIETLPRLQIAVDLKHRGPIYICYKGQKPSAFARAYVDALFPEIAGQVEFLETPQEFDDAIIDFGFDHYYFTARDDIIPPATEAMPQGQGHLLKNTSRHAYRIFRHNSYMADLRSLRERALAAISRLDTSQLPRKFWVQRNPSSERSRDMLNEDRLVAKLQEQGFTALRFEDYSPLEQIALMANAEVMASHHGAAFANMMFASPDAYVIEIGTAQTALGRWGDFFGAAHVSRTNYVTFFADHNWDTPDQVPNFDDHGHIGVALGTDGIKRVSQFTGALVGAAPTGLSKPEVEALAEMLTKTNATNALQTVLNQYSELVNESIPMLQARATILDAKDDVHGLFDTLTRIRRIAPGRPRPLERMIWLTRRMGRRDLADVLVAEHAQRFPKRHAEFRKKIRWYKGA</sequence>
<dbReference type="RefSeq" id="WP_167638558.1">
    <property type="nucleotide sequence ID" value="NZ_JAATOP010000008.1"/>
</dbReference>
<dbReference type="Proteomes" id="UP000709466">
    <property type="component" value="Unassembled WGS sequence"/>
</dbReference>
<feature type="domain" description="Glycosyltransferase 61 catalytic" evidence="4">
    <location>
        <begin position="171"/>
        <end position="383"/>
    </location>
</feature>
<keyword evidence="2" id="KW-0808">Transferase</keyword>
<proteinExistence type="predicted"/>
<dbReference type="InterPro" id="IPR007657">
    <property type="entry name" value="Glycosyltransferase_61"/>
</dbReference>
<organism evidence="5 6">
    <name type="scientific">Marivivens donghaensis</name>
    <dbReference type="NCBI Taxonomy" id="1699413"/>
    <lineage>
        <taxon>Bacteria</taxon>
        <taxon>Pseudomonadati</taxon>
        <taxon>Pseudomonadota</taxon>
        <taxon>Alphaproteobacteria</taxon>
        <taxon>Rhodobacterales</taxon>
        <taxon>Paracoccaceae</taxon>
        <taxon>Marivivens group</taxon>
        <taxon>Marivivens</taxon>
    </lineage>
</organism>
<dbReference type="Pfam" id="PF04577">
    <property type="entry name" value="Glyco_transf_61"/>
    <property type="match status" value="1"/>
</dbReference>
<name>A0ABX0W2L7_9RHOB</name>
<keyword evidence="6" id="KW-1185">Reference proteome</keyword>
<evidence type="ECO:0000313" key="5">
    <source>
        <dbReference type="EMBL" id="NIY73167.1"/>
    </source>
</evidence>
<keyword evidence="3" id="KW-0325">Glycoprotein</keyword>
<comment type="caution">
    <text evidence="5">The sequence shown here is derived from an EMBL/GenBank/DDBJ whole genome shotgun (WGS) entry which is preliminary data.</text>
</comment>
<gene>
    <name evidence="5" type="ORF">HCZ30_12095</name>
</gene>
<dbReference type="EMBL" id="JAATOP010000008">
    <property type="protein sequence ID" value="NIY73167.1"/>
    <property type="molecule type" value="Genomic_DNA"/>
</dbReference>
<evidence type="ECO:0000256" key="3">
    <source>
        <dbReference type="ARBA" id="ARBA00023180"/>
    </source>
</evidence>
<evidence type="ECO:0000313" key="6">
    <source>
        <dbReference type="Proteomes" id="UP000709466"/>
    </source>
</evidence>
<accession>A0ABX0W2L7</accession>
<protein>
    <submittedName>
        <fullName evidence="5">Glycosyltransferase family 61 protein</fullName>
    </submittedName>
</protein>
<evidence type="ECO:0000256" key="1">
    <source>
        <dbReference type="ARBA" id="ARBA00022676"/>
    </source>
</evidence>
<evidence type="ECO:0000256" key="2">
    <source>
        <dbReference type="ARBA" id="ARBA00022679"/>
    </source>
</evidence>
<evidence type="ECO:0000259" key="4">
    <source>
        <dbReference type="Pfam" id="PF04577"/>
    </source>
</evidence>
<reference evidence="5 6" key="1">
    <citation type="submission" date="2020-03" db="EMBL/GenBank/DDBJ databases">
        <title>Bacterial isolates of synthetic phycosphere.</title>
        <authorList>
            <person name="Fu H."/>
            <person name="Moran M.A."/>
        </authorList>
    </citation>
    <scope>NUCLEOTIDE SEQUENCE [LARGE SCALE GENOMIC DNA]</scope>
    <source>
        <strain evidence="5 6">HF1</strain>
    </source>
</reference>